<feature type="domain" description="Exocyst complex subunit Exo70 C-terminal" evidence="5">
    <location>
        <begin position="442"/>
        <end position="610"/>
    </location>
</feature>
<comment type="function">
    <text evidence="3">Component of the exocyst complex.</text>
</comment>
<dbReference type="GO" id="GO:0000145">
    <property type="term" value="C:exocyst"/>
    <property type="evidence" value="ECO:0007669"/>
    <property type="project" value="InterPro"/>
</dbReference>
<keyword evidence="3" id="KW-0653">Protein transport</keyword>
<keyword evidence="3" id="KW-0268">Exocytosis</keyword>
<dbReference type="Proteomes" id="UP000652761">
    <property type="component" value="Unassembled WGS sequence"/>
</dbReference>
<dbReference type="GO" id="GO:0006887">
    <property type="term" value="P:exocytosis"/>
    <property type="evidence" value="ECO:0007669"/>
    <property type="project" value="UniProtKB-KW"/>
</dbReference>
<feature type="compositionally biased region" description="Polar residues" evidence="4">
    <location>
        <begin position="620"/>
        <end position="638"/>
    </location>
</feature>
<dbReference type="SUPFAM" id="SSF74788">
    <property type="entry name" value="Cullin repeat-like"/>
    <property type="match status" value="1"/>
</dbReference>
<evidence type="ECO:0000259" key="5">
    <source>
        <dbReference type="Pfam" id="PF03081"/>
    </source>
</evidence>
<feature type="region of interest" description="Disordered" evidence="4">
    <location>
        <begin position="619"/>
        <end position="638"/>
    </location>
</feature>
<dbReference type="InterPro" id="IPR016159">
    <property type="entry name" value="Cullin_repeat-like_dom_sf"/>
</dbReference>
<keyword evidence="2 3" id="KW-0813">Transport</keyword>
<evidence type="ECO:0000256" key="2">
    <source>
        <dbReference type="ARBA" id="ARBA00022448"/>
    </source>
</evidence>
<accession>A0A843UDW2</accession>
<dbReference type="GO" id="GO:0015031">
    <property type="term" value="P:protein transport"/>
    <property type="evidence" value="ECO:0007669"/>
    <property type="project" value="UniProtKB-KW"/>
</dbReference>
<dbReference type="InterPro" id="IPR004140">
    <property type="entry name" value="Exo70"/>
</dbReference>
<dbReference type="GO" id="GO:0005546">
    <property type="term" value="F:phosphatidylinositol-4,5-bisphosphate binding"/>
    <property type="evidence" value="ECO:0007669"/>
    <property type="project" value="InterPro"/>
</dbReference>
<protein>
    <recommendedName>
        <fullName evidence="3">Exocyst subunit Exo70 family protein</fullName>
    </recommendedName>
</protein>
<evidence type="ECO:0000313" key="7">
    <source>
        <dbReference type="Proteomes" id="UP000652761"/>
    </source>
</evidence>
<dbReference type="Gene3D" id="1.20.1280.170">
    <property type="entry name" value="Exocyst complex component Exo70"/>
    <property type="match status" value="2"/>
</dbReference>
<dbReference type="InterPro" id="IPR046364">
    <property type="entry name" value="Exo70_C"/>
</dbReference>
<comment type="caution">
    <text evidence="6">The sequence shown here is derived from an EMBL/GenBank/DDBJ whole genome shotgun (WGS) entry which is preliminary data.</text>
</comment>
<keyword evidence="7" id="KW-1185">Reference proteome</keyword>
<name>A0A843UDW2_COLES</name>
<dbReference type="EMBL" id="NMUH01000577">
    <property type="protein sequence ID" value="MQL81601.1"/>
    <property type="molecule type" value="Genomic_DNA"/>
</dbReference>
<evidence type="ECO:0000256" key="1">
    <source>
        <dbReference type="ARBA" id="ARBA00006756"/>
    </source>
</evidence>
<dbReference type="AlphaFoldDB" id="A0A843UDW2"/>
<reference evidence="6" key="1">
    <citation type="submission" date="2017-07" db="EMBL/GenBank/DDBJ databases">
        <title>Taro Niue Genome Assembly and Annotation.</title>
        <authorList>
            <person name="Atibalentja N."/>
            <person name="Keating K."/>
            <person name="Fields C.J."/>
        </authorList>
    </citation>
    <scope>NUCLEOTIDE SEQUENCE</scope>
    <source>
        <strain evidence="6">Niue_2</strain>
        <tissue evidence="6">Leaf</tissue>
    </source>
</reference>
<evidence type="ECO:0000256" key="4">
    <source>
        <dbReference type="SAM" id="MobiDB-lite"/>
    </source>
</evidence>
<comment type="similarity">
    <text evidence="1 3">Belongs to the EXO70 family.</text>
</comment>
<dbReference type="OrthoDB" id="1922221at2759"/>
<feature type="domain" description="Exocyst complex subunit Exo70 C-terminal" evidence="5">
    <location>
        <begin position="297"/>
        <end position="437"/>
    </location>
</feature>
<sequence>MDPRPPPGADHSAGGGGMERLLAVRRSLRSSLEKSRAVGAALDRAGPRLDEIHQRLPSLEAAVRPIRARGEALAAVGGHIDRAVGPAAAVLKVFDAVHGLEPSLLSDPGRDLHSYLAVLKRLEEALRFLADNCVLAIQWLDDIVEYVEENAVADGRYVSALRASLRSLREAGNPLDSGLLDAALGKLEAEFRRLLGDNSAPLPMAPQAPPAPLVTAGADQNSPQVISPSPLPVPVVQKLLAILERLSANGRLEHCIKIYIEVRAANARRSLEALGLDYLEITAVEFNNVQSIEGHITKWGEHMEFAVKHLFEAEYKLCLDVFERFGTQELWTSSFSKIAAQAGIPAFLQFGRSVTESKKDPIKLLKLLDIFGTLNRLRPDFNRLFGSQPCVEIQNDTRDLIKRVVVGACEIFWELLVQVELQRQMAPPSDGGVPKLEKYREGLLTEAVLDIIKALEQNFETWQKVYDDVTLSYLFMMNTHWHFHRQLRGTRLGEILGDSWLREHEQYKEYYAAVYLRETWGKLPGLLSREGLIVFSGGRATARDLVKKRLKAFNVAFDETYRKQSNWVIPERGLREKICQLVVQAIVPVYRSYMQNYGPLVEQDASASKSVSLKARHSNGKINNVPTMSQYQSAPTVA</sequence>
<evidence type="ECO:0000256" key="3">
    <source>
        <dbReference type="RuleBase" id="RU365026"/>
    </source>
</evidence>
<dbReference type="PANTHER" id="PTHR12542">
    <property type="entry name" value="EXOCYST COMPLEX PROTEIN EXO70"/>
    <property type="match status" value="1"/>
</dbReference>
<dbReference type="PANTHER" id="PTHR12542:SF85">
    <property type="entry name" value="EXOCYST SUBUNIT EXO70 FAMILY PROTEIN"/>
    <property type="match status" value="1"/>
</dbReference>
<gene>
    <name evidence="6" type="ORF">Taro_014069</name>
</gene>
<organism evidence="6 7">
    <name type="scientific">Colocasia esculenta</name>
    <name type="common">Wild taro</name>
    <name type="synonym">Arum esculentum</name>
    <dbReference type="NCBI Taxonomy" id="4460"/>
    <lineage>
        <taxon>Eukaryota</taxon>
        <taxon>Viridiplantae</taxon>
        <taxon>Streptophyta</taxon>
        <taxon>Embryophyta</taxon>
        <taxon>Tracheophyta</taxon>
        <taxon>Spermatophyta</taxon>
        <taxon>Magnoliopsida</taxon>
        <taxon>Liliopsida</taxon>
        <taxon>Araceae</taxon>
        <taxon>Aroideae</taxon>
        <taxon>Colocasieae</taxon>
        <taxon>Colocasia</taxon>
    </lineage>
</organism>
<evidence type="ECO:0000313" key="6">
    <source>
        <dbReference type="EMBL" id="MQL81601.1"/>
    </source>
</evidence>
<proteinExistence type="inferred from homology"/>
<dbReference type="Pfam" id="PF20669">
    <property type="entry name" value="Exo70_N"/>
    <property type="match status" value="1"/>
</dbReference>
<dbReference type="Pfam" id="PF03081">
    <property type="entry name" value="Exo70_C"/>
    <property type="match status" value="2"/>
</dbReference>